<dbReference type="Pfam" id="PF18317">
    <property type="entry name" value="SDH_C"/>
    <property type="match status" value="1"/>
</dbReference>
<proteinExistence type="inferred from homology"/>
<reference evidence="7 8" key="1">
    <citation type="submission" date="2020-05" db="EMBL/GenBank/DDBJ databases">
        <title>Ceratocystis lukuohia genome.</title>
        <authorList>
            <person name="Harrington T.C."/>
            <person name="Kim K."/>
            <person name="Mayers C.G."/>
        </authorList>
    </citation>
    <scope>NUCLEOTIDE SEQUENCE [LARGE SCALE GENOMIC DNA]</scope>
    <source>
        <strain evidence="7 8">C4212</strain>
    </source>
</reference>
<dbReference type="CDD" id="cd01065">
    <property type="entry name" value="NAD_bind_Shikimate_DH"/>
    <property type="match status" value="1"/>
</dbReference>
<keyword evidence="8" id="KW-1185">Reference proteome</keyword>
<dbReference type="Pfam" id="PF01488">
    <property type="entry name" value="Shikimate_DH"/>
    <property type="match status" value="1"/>
</dbReference>
<comment type="similarity">
    <text evidence="2">In the N-terminal section; belongs to the shikimate kinase family.</text>
</comment>
<dbReference type="PANTHER" id="PTHR21090:SF27">
    <property type="entry name" value="QUINATE REPRESSOR PROTEIN"/>
    <property type="match status" value="1"/>
</dbReference>
<evidence type="ECO:0000313" key="7">
    <source>
        <dbReference type="EMBL" id="KAL2890422.1"/>
    </source>
</evidence>
<evidence type="ECO:0000259" key="4">
    <source>
        <dbReference type="Pfam" id="PF01488"/>
    </source>
</evidence>
<feature type="compositionally biased region" description="Basic residues" evidence="3">
    <location>
        <begin position="222"/>
        <end position="232"/>
    </location>
</feature>
<organism evidence="7 8">
    <name type="scientific">Ceratocystis lukuohia</name>
    <dbReference type="NCBI Taxonomy" id="2019550"/>
    <lineage>
        <taxon>Eukaryota</taxon>
        <taxon>Fungi</taxon>
        <taxon>Dikarya</taxon>
        <taxon>Ascomycota</taxon>
        <taxon>Pezizomycotina</taxon>
        <taxon>Sordariomycetes</taxon>
        <taxon>Hypocreomycetidae</taxon>
        <taxon>Microascales</taxon>
        <taxon>Ceratocystidaceae</taxon>
        <taxon>Ceratocystis</taxon>
    </lineage>
</organism>
<dbReference type="Gene3D" id="3.40.50.10860">
    <property type="entry name" value="Leucine Dehydrogenase, chain A, domain 1"/>
    <property type="match status" value="1"/>
</dbReference>
<sequence>MLFACSTPLTSLPSDFVSHQNSSPPNSPSPFVLFFLPFSPLLLFFCSSSIFASANPHPIYQTMASAGVKRPYSSVEIDCPDPAPTPASASSSIASSANGPGVCSSASAPLGNHPKAARLSAYSIDGIVNGPMNSAMAANHRYQPYTTTSATASPTAAIALPNGAGSNSSSNSSSNGSSYTNAAIASANANTSTNANTNTNTNNTSRMSSPTTAPHHYSYPHSHSHNHGHSRISGHSTPSGLYSRSRDPTPTPMIPSSTMAYQSPHSHSHSHSHSLPPTARGSLSGPSQGHDPDHREPVFASLASIVLVGIRGSGKSTLAIIASTAMKRRVIDCEKTFQQAMRISSAAYMKAHSATECHRVQAAILRDVLRENSQRCIIVCSWIDRSILSLLRDFSRSNPVIQILRDPRAIQEHLKIETIEKTRNIVNASTAIFRACSNLEFFNISERIRDVASQNLSQASDPPDDTCERRPAPYLALKRAERHFLKFLSLVMPNGSIPFIESAFPLASIPTEDRRFTYATSVRLTSLIQQRDCEIDIEELETGADAIEIIVDDIDVLCGGSRSRPPPVGTLLDPERATNISKVIGNIRRDTVIPIIYHVLLPTPNIASDTAAFHALYKEYLLHGLRLACEYITIDLRLSAYEIDHITTQTQNSKLIGHFACPPSAPPSQATTWLDPMWMAHYHRARLQGCDLVRFVKPVATIKDNFDINQLKSKVEALDGPKVPLIAFNSGNRGRHSAVMNHVLTSVATQPTVGFVPDTPHPPSPRITAQQATQALYASFLFDPMKLYVFGARVDYSLSPAIHNGALAALGIPHHYRPHSTQNLRGLKELIDDPYFAGASIGLPFKVEIIALTHSLSRHARAIGAVNTLIPVRRLNPDGSIPEDETLFNCRNRAGPVRALYGDNTDWVGIRACLRRGLSPANAVRPTSCGLVIGAGGMARAAVYAMLQLGVTNIVIFNRTASNAEKLVAHFTQLLQRKDLPLLSPTTTLDGPEMQARFHVIHSIADPWPANFRCPTMIVVCIPIHSIGDVPAPHFVAPSSWLESPTGGVLIDLGYKTLDTPIINQARALAHRGWVAMDGLDLLPEQGFAQFELFTGRRAPRRLMRRYCLQAYTDEQGRSNLAHLQPRLNNIMEQEP</sequence>
<comment type="similarity">
    <text evidence="1">In the 2nd section; belongs to the type-I 3-dehydroquinase family.</text>
</comment>
<gene>
    <name evidence="7" type="ORF">HOO65_020964</name>
</gene>
<name>A0ABR4MQ53_9PEZI</name>
<evidence type="ECO:0000256" key="2">
    <source>
        <dbReference type="ARBA" id="ARBA00009349"/>
    </source>
</evidence>
<dbReference type="Gene3D" id="3.20.20.70">
    <property type="entry name" value="Aldolase class I"/>
    <property type="match status" value="1"/>
</dbReference>
<feature type="region of interest" description="Disordered" evidence="3">
    <location>
        <begin position="190"/>
        <end position="295"/>
    </location>
</feature>
<dbReference type="InterPro" id="IPR013785">
    <property type="entry name" value="Aldolase_TIM"/>
</dbReference>
<dbReference type="SUPFAM" id="SSF51735">
    <property type="entry name" value="NAD(P)-binding Rossmann-fold domains"/>
    <property type="match status" value="1"/>
</dbReference>
<dbReference type="Pfam" id="PF01487">
    <property type="entry name" value="DHquinase_I"/>
    <property type="match status" value="1"/>
</dbReference>
<dbReference type="SUPFAM" id="SSF52540">
    <property type="entry name" value="P-loop containing nucleoside triphosphate hydrolases"/>
    <property type="match status" value="1"/>
</dbReference>
<evidence type="ECO:0000313" key="8">
    <source>
        <dbReference type="Proteomes" id="UP001610728"/>
    </source>
</evidence>
<accession>A0ABR4MQ53</accession>
<dbReference type="InterPro" id="IPR046346">
    <property type="entry name" value="Aminoacid_DH-like_N_sf"/>
</dbReference>
<evidence type="ECO:0000259" key="6">
    <source>
        <dbReference type="Pfam" id="PF18317"/>
    </source>
</evidence>
<dbReference type="InterPro" id="IPR027417">
    <property type="entry name" value="P-loop_NTPase"/>
</dbReference>
<feature type="domain" description="Quinate/shikimate 5-dehydrogenase/glutamyl-tRNA reductase" evidence="4">
    <location>
        <begin position="931"/>
        <end position="973"/>
    </location>
</feature>
<feature type="region of interest" description="Disordered" evidence="3">
    <location>
        <begin position="79"/>
        <end position="99"/>
    </location>
</feature>
<dbReference type="Pfam" id="PF01202">
    <property type="entry name" value="SKI"/>
    <property type="match status" value="1"/>
</dbReference>
<dbReference type="InterPro" id="IPR013708">
    <property type="entry name" value="Shikimate_DH-bd_N"/>
</dbReference>
<dbReference type="InterPro" id="IPR006151">
    <property type="entry name" value="Shikm_DH/Glu-tRNA_Rdtase"/>
</dbReference>
<comment type="caution">
    <text evidence="7">The sequence shown here is derived from an EMBL/GenBank/DDBJ whole genome shotgun (WGS) entry which is preliminary data.</text>
</comment>
<dbReference type="InterPro" id="IPR031322">
    <property type="entry name" value="Shikimate/glucono_kinase"/>
</dbReference>
<dbReference type="SUPFAM" id="SSF53223">
    <property type="entry name" value="Aminoacid dehydrogenase-like, N-terminal domain"/>
    <property type="match status" value="1"/>
</dbReference>
<dbReference type="CDD" id="cd00502">
    <property type="entry name" value="DHQase_I"/>
    <property type="match status" value="1"/>
</dbReference>
<evidence type="ECO:0000259" key="5">
    <source>
        <dbReference type="Pfam" id="PF08501"/>
    </source>
</evidence>
<dbReference type="SUPFAM" id="SSF51569">
    <property type="entry name" value="Aldolase"/>
    <property type="match status" value="1"/>
</dbReference>
<dbReference type="Proteomes" id="UP001610728">
    <property type="component" value="Unassembled WGS sequence"/>
</dbReference>
<dbReference type="PANTHER" id="PTHR21090">
    <property type="entry name" value="AROM/DEHYDROQUINATE SYNTHASE"/>
    <property type="match status" value="1"/>
</dbReference>
<dbReference type="RefSeq" id="XP_070861602.1">
    <property type="nucleotide sequence ID" value="XM_071000201.1"/>
</dbReference>
<feature type="compositionally biased region" description="Low complexity" evidence="3">
    <location>
        <begin position="86"/>
        <end position="99"/>
    </location>
</feature>
<dbReference type="GeneID" id="98116597"/>
<feature type="domain" description="SDH C-terminal" evidence="6">
    <location>
        <begin position="1079"/>
        <end position="1106"/>
    </location>
</feature>
<dbReference type="EMBL" id="JABSNW010000002">
    <property type="protein sequence ID" value="KAL2890422.1"/>
    <property type="molecule type" value="Genomic_DNA"/>
</dbReference>
<feature type="compositionally biased region" description="Low complexity" evidence="3">
    <location>
        <begin position="190"/>
        <end position="221"/>
    </location>
</feature>
<dbReference type="Pfam" id="PF08501">
    <property type="entry name" value="Shikimate_dh_N"/>
    <property type="match status" value="1"/>
</dbReference>
<evidence type="ECO:0000256" key="3">
    <source>
        <dbReference type="SAM" id="MobiDB-lite"/>
    </source>
</evidence>
<dbReference type="InterPro" id="IPR036291">
    <property type="entry name" value="NAD(P)-bd_dom_sf"/>
</dbReference>
<dbReference type="InterPro" id="IPR001381">
    <property type="entry name" value="DHquinase_I"/>
</dbReference>
<protein>
    <submittedName>
        <fullName evidence="7">Quinate repressor protein</fullName>
    </submittedName>
</protein>
<feature type="domain" description="Shikimate dehydrogenase substrate binding N-terminal" evidence="5">
    <location>
        <begin position="789"/>
        <end position="869"/>
    </location>
</feature>
<dbReference type="InterPro" id="IPR041121">
    <property type="entry name" value="SDH_C"/>
</dbReference>
<dbReference type="Gene3D" id="3.40.50.720">
    <property type="entry name" value="NAD(P)-binding Rossmann-like Domain"/>
    <property type="match status" value="1"/>
</dbReference>
<dbReference type="Gene3D" id="3.40.50.300">
    <property type="entry name" value="P-loop containing nucleotide triphosphate hydrolases"/>
    <property type="match status" value="1"/>
</dbReference>
<evidence type="ECO:0000256" key="1">
    <source>
        <dbReference type="ARBA" id="ARBA00006477"/>
    </source>
</evidence>